<evidence type="ECO:0000256" key="2">
    <source>
        <dbReference type="ARBA" id="ARBA00022475"/>
    </source>
</evidence>
<keyword evidence="2" id="KW-1003">Cell membrane</keyword>
<keyword evidence="10" id="KW-1185">Reference proteome</keyword>
<feature type="domain" description="ABC3 transporter permease C-terminal" evidence="8">
    <location>
        <begin position="253"/>
        <end position="359"/>
    </location>
</feature>
<protein>
    <submittedName>
        <fullName evidence="9">Putative ABC transport system permease protein</fullName>
    </submittedName>
</protein>
<feature type="transmembrane region" description="Helical" evidence="7">
    <location>
        <begin position="253"/>
        <end position="275"/>
    </location>
</feature>
<evidence type="ECO:0000256" key="6">
    <source>
        <dbReference type="ARBA" id="ARBA00038076"/>
    </source>
</evidence>
<evidence type="ECO:0000256" key="7">
    <source>
        <dbReference type="SAM" id="Phobius"/>
    </source>
</evidence>
<organism evidence="9 10">
    <name type="scientific">Ornithinimicrobium cerasi</name>
    <dbReference type="NCBI Taxonomy" id="2248773"/>
    <lineage>
        <taxon>Bacteria</taxon>
        <taxon>Bacillati</taxon>
        <taxon>Actinomycetota</taxon>
        <taxon>Actinomycetes</taxon>
        <taxon>Micrococcales</taxon>
        <taxon>Ornithinimicrobiaceae</taxon>
        <taxon>Ornithinimicrobium</taxon>
    </lineage>
</organism>
<dbReference type="PANTHER" id="PTHR30572:SF4">
    <property type="entry name" value="ABC TRANSPORTER PERMEASE YTRF"/>
    <property type="match status" value="1"/>
</dbReference>
<dbReference type="InterPro" id="IPR050250">
    <property type="entry name" value="Macrolide_Exporter_MacB"/>
</dbReference>
<comment type="similarity">
    <text evidence="6">Belongs to the ABC-4 integral membrane protein family.</text>
</comment>
<accession>A0A285VU76</accession>
<gene>
    <name evidence="9" type="ORF">SAMN05421879_11110</name>
</gene>
<evidence type="ECO:0000256" key="5">
    <source>
        <dbReference type="ARBA" id="ARBA00023136"/>
    </source>
</evidence>
<evidence type="ECO:0000256" key="3">
    <source>
        <dbReference type="ARBA" id="ARBA00022692"/>
    </source>
</evidence>
<feature type="transmembrane region" description="Helical" evidence="7">
    <location>
        <begin position="287"/>
        <end position="318"/>
    </location>
</feature>
<dbReference type="STRING" id="1122622.GCA_000421185_03368"/>
<dbReference type="PANTHER" id="PTHR30572">
    <property type="entry name" value="MEMBRANE COMPONENT OF TRANSPORTER-RELATED"/>
    <property type="match status" value="1"/>
</dbReference>
<dbReference type="EMBL" id="OBQK01000011">
    <property type="protein sequence ID" value="SOC57158.1"/>
    <property type="molecule type" value="Genomic_DNA"/>
</dbReference>
<dbReference type="GO" id="GO:0005886">
    <property type="term" value="C:plasma membrane"/>
    <property type="evidence" value="ECO:0007669"/>
    <property type="project" value="UniProtKB-SubCell"/>
</dbReference>
<dbReference type="Pfam" id="PF02687">
    <property type="entry name" value="FtsX"/>
    <property type="match status" value="1"/>
</dbReference>
<evidence type="ECO:0000313" key="10">
    <source>
        <dbReference type="Proteomes" id="UP000219688"/>
    </source>
</evidence>
<reference evidence="10" key="1">
    <citation type="submission" date="2017-08" db="EMBL/GenBank/DDBJ databases">
        <authorList>
            <person name="Varghese N."/>
            <person name="Submissions S."/>
        </authorList>
    </citation>
    <scope>NUCLEOTIDE SEQUENCE [LARGE SCALE GENOMIC DNA]</scope>
    <source>
        <strain evidence="10">USBA17B2</strain>
    </source>
</reference>
<evidence type="ECO:0000313" key="9">
    <source>
        <dbReference type="EMBL" id="SOC57158.1"/>
    </source>
</evidence>
<evidence type="ECO:0000256" key="4">
    <source>
        <dbReference type="ARBA" id="ARBA00022989"/>
    </source>
</evidence>
<sequence length="368" mass="37603">MRWLLTLREALATTWAAKVPSALVTFLVAVMCAATLATVGRTAAAEEQLLARLDSAGSRVLVVSDARGDDLISPTIVDQAAGLSTTERAVGTLIPVDVVNGVIGHGGTRVPAWGVHGDLAAVATLTSGRWPGPGEAVVTAEAMTRLGLDAPVGWVAQASTTVVDDWSVVGSFTAREPFGDYGSGVLYVVPEGRALDSVHVVLTSADVAQAAQGQVLRLIDPPAPDSVTVTSPVSLAQLQEQVTGDLATFGRTLLLGVLGGGALLVAIVTLADVLVRRKDLGRRRALGATRAVIVALVVLRTLAPALLGAAIGVALGLWATSRLGAGAIPPWEFTTGTATLALLAAAVAAIPPALYAATRDPVRVLRTP</sequence>
<proteinExistence type="inferred from homology"/>
<dbReference type="AlphaFoldDB" id="A0A285VU76"/>
<keyword evidence="5 7" id="KW-0472">Membrane</keyword>
<keyword evidence="4 7" id="KW-1133">Transmembrane helix</keyword>
<evidence type="ECO:0000259" key="8">
    <source>
        <dbReference type="Pfam" id="PF02687"/>
    </source>
</evidence>
<dbReference type="RefSeq" id="WP_097188887.1">
    <property type="nucleotide sequence ID" value="NZ_OBQK01000011.1"/>
</dbReference>
<comment type="subcellular location">
    <subcellularLocation>
        <location evidence="1">Cell membrane</location>
        <topology evidence="1">Multi-pass membrane protein</topology>
    </subcellularLocation>
</comment>
<evidence type="ECO:0000256" key="1">
    <source>
        <dbReference type="ARBA" id="ARBA00004651"/>
    </source>
</evidence>
<dbReference type="GO" id="GO:0022857">
    <property type="term" value="F:transmembrane transporter activity"/>
    <property type="evidence" value="ECO:0007669"/>
    <property type="project" value="TreeGrafter"/>
</dbReference>
<dbReference type="InterPro" id="IPR003838">
    <property type="entry name" value="ABC3_permease_C"/>
</dbReference>
<keyword evidence="3 7" id="KW-0812">Transmembrane</keyword>
<feature type="transmembrane region" description="Helical" evidence="7">
    <location>
        <begin position="338"/>
        <end position="357"/>
    </location>
</feature>
<name>A0A285VU76_9MICO</name>
<dbReference type="Proteomes" id="UP000219688">
    <property type="component" value="Unassembled WGS sequence"/>
</dbReference>